<organism evidence="1 2">
    <name type="scientific">Vararia minispora EC-137</name>
    <dbReference type="NCBI Taxonomy" id="1314806"/>
    <lineage>
        <taxon>Eukaryota</taxon>
        <taxon>Fungi</taxon>
        <taxon>Dikarya</taxon>
        <taxon>Basidiomycota</taxon>
        <taxon>Agaricomycotina</taxon>
        <taxon>Agaricomycetes</taxon>
        <taxon>Russulales</taxon>
        <taxon>Lachnocladiaceae</taxon>
        <taxon>Vararia</taxon>
    </lineage>
</organism>
<proteinExistence type="predicted"/>
<dbReference type="EMBL" id="MU273508">
    <property type="protein sequence ID" value="KAI0034003.1"/>
    <property type="molecule type" value="Genomic_DNA"/>
</dbReference>
<dbReference type="Proteomes" id="UP000814128">
    <property type="component" value="Unassembled WGS sequence"/>
</dbReference>
<evidence type="ECO:0000313" key="1">
    <source>
        <dbReference type="EMBL" id="KAI0034003.1"/>
    </source>
</evidence>
<sequence>MSLRRRIGVSTATSESARRQLMQPVQCWEKVWTTAPSTNIKIYKWVKTDRTQQFGEDEGGVDEPLAPLPDEPEIVEGDDDDQEEAGTPSNAPEGISRAASESQLKTEPPSKLPSPKPHPLSISFQPSDATDGVELDDSLKVLDGSMEAQVDVPGDLNSDTLPDLDMSTLGPDGTSFEAAGDLTQLQSEDALLGGEMMDTSMADDPFAIPPE</sequence>
<protein>
    <submittedName>
        <fullName evidence="1">Uncharacterized protein</fullName>
    </submittedName>
</protein>
<keyword evidence="2" id="KW-1185">Reference proteome</keyword>
<comment type="caution">
    <text evidence="1">The sequence shown here is derived from an EMBL/GenBank/DDBJ whole genome shotgun (WGS) entry which is preliminary data.</text>
</comment>
<reference evidence="1" key="2">
    <citation type="journal article" date="2022" name="New Phytol.">
        <title>Evolutionary transition to the ectomycorrhizal habit in the genomes of a hyperdiverse lineage of mushroom-forming fungi.</title>
        <authorList>
            <person name="Looney B."/>
            <person name="Miyauchi S."/>
            <person name="Morin E."/>
            <person name="Drula E."/>
            <person name="Courty P.E."/>
            <person name="Kohler A."/>
            <person name="Kuo A."/>
            <person name="LaButti K."/>
            <person name="Pangilinan J."/>
            <person name="Lipzen A."/>
            <person name="Riley R."/>
            <person name="Andreopoulos W."/>
            <person name="He G."/>
            <person name="Johnson J."/>
            <person name="Nolan M."/>
            <person name="Tritt A."/>
            <person name="Barry K.W."/>
            <person name="Grigoriev I.V."/>
            <person name="Nagy L.G."/>
            <person name="Hibbett D."/>
            <person name="Henrissat B."/>
            <person name="Matheny P.B."/>
            <person name="Labbe J."/>
            <person name="Martin F.M."/>
        </authorList>
    </citation>
    <scope>NUCLEOTIDE SEQUENCE</scope>
    <source>
        <strain evidence="1">EC-137</strain>
    </source>
</reference>
<name>A0ACB8QQ82_9AGAM</name>
<accession>A0ACB8QQ82</accession>
<reference evidence="1" key="1">
    <citation type="submission" date="2021-02" db="EMBL/GenBank/DDBJ databases">
        <authorList>
            <consortium name="DOE Joint Genome Institute"/>
            <person name="Ahrendt S."/>
            <person name="Looney B.P."/>
            <person name="Miyauchi S."/>
            <person name="Morin E."/>
            <person name="Drula E."/>
            <person name="Courty P.E."/>
            <person name="Chicoki N."/>
            <person name="Fauchery L."/>
            <person name="Kohler A."/>
            <person name="Kuo A."/>
            <person name="Labutti K."/>
            <person name="Pangilinan J."/>
            <person name="Lipzen A."/>
            <person name="Riley R."/>
            <person name="Andreopoulos W."/>
            <person name="He G."/>
            <person name="Johnson J."/>
            <person name="Barry K.W."/>
            <person name="Grigoriev I.V."/>
            <person name="Nagy L."/>
            <person name="Hibbett D."/>
            <person name="Henrissat B."/>
            <person name="Matheny P.B."/>
            <person name="Labbe J."/>
            <person name="Martin F."/>
        </authorList>
    </citation>
    <scope>NUCLEOTIDE SEQUENCE</scope>
    <source>
        <strain evidence="1">EC-137</strain>
    </source>
</reference>
<gene>
    <name evidence="1" type="ORF">K488DRAFT_77564</name>
</gene>
<evidence type="ECO:0000313" key="2">
    <source>
        <dbReference type="Proteomes" id="UP000814128"/>
    </source>
</evidence>